<dbReference type="PROSITE" id="PS00653">
    <property type="entry name" value="GLYCOSYL_HYDROL_F1_2"/>
    <property type="match status" value="1"/>
</dbReference>
<dbReference type="GO" id="GO:0008422">
    <property type="term" value="F:beta-glucosidase activity"/>
    <property type="evidence" value="ECO:0000318"/>
    <property type="project" value="GO_Central"/>
</dbReference>
<feature type="chain" id="PRO_5003090250" evidence="7">
    <location>
        <begin position="24"/>
        <end position="497"/>
    </location>
</feature>
<evidence type="ECO:0000256" key="1">
    <source>
        <dbReference type="ARBA" id="ARBA00010838"/>
    </source>
</evidence>
<sequence length="497" mass="57531">MLIQKFLFVFYISSLFWRENVCADNRKFPPDFKFGIATASYQIEGGWDADGKGENIWDHLTHQTNLVKDHSTGDITCDSYHKSKEDLALLKDLGVDFYRFSLSWARILPTGYIDGQINEAGIRYYEDILSELEKHGIEAMVTLYHWDLPQKLQDDFGGVLNDTFIDVFANYAQLAFELFGSRVKYWVTFNEPFIICQQGYENGNKAPAITKAPGIDLYTCAHVVLKAHAKVYHIYDTFYRKTQKGKIGLVLNTDWFEPASGDPKDLEASERQLQFQFGWFAHPIVYGNYPQVMIDRIGERSIREGFKTSRLPKFTNSEIEEIKGTFDFIGLNHYTTTLTRWKEDEAIGKPESLKDISVEVFKNPFWEGSASSWLKVVPWGIRRISKWIKDTYKNPELIITENGYSDVGGIFDDSRRINYYREYLSNVLEAIYDDGVNITAYTAWSFMDNFEWLEGYTEKFGLFSVNFTDPARPRTPKSSVNYFKNVTKTKCVVEQCL</sequence>
<dbReference type="SUPFAM" id="SSF51445">
    <property type="entry name" value="(Trans)glycosidases"/>
    <property type="match status" value="1"/>
</dbReference>
<comment type="subunit">
    <text evidence="2">Homodimer.</text>
</comment>
<accession>D6X2X9</accession>
<evidence type="ECO:0000256" key="5">
    <source>
        <dbReference type="ARBA" id="ARBA00023295"/>
    </source>
</evidence>
<keyword evidence="9" id="KW-1185">Reference proteome</keyword>
<dbReference type="InterPro" id="IPR017853">
    <property type="entry name" value="GH"/>
</dbReference>
<evidence type="ECO:0000256" key="4">
    <source>
        <dbReference type="ARBA" id="ARBA00023180"/>
    </source>
</evidence>
<dbReference type="PRINTS" id="PR00131">
    <property type="entry name" value="GLHYDRLASE1"/>
</dbReference>
<dbReference type="InParanoid" id="D6X2X9"/>
<dbReference type="InterPro" id="IPR033132">
    <property type="entry name" value="GH_1_N_CS"/>
</dbReference>
<dbReference type="eggNOG" id="KOG0626">
    <property type="taxonomic scope" value="Eukaryota"/>
</dbReference>
<feature type="signal peptide" evidence="7">
    <location>
        <begin position="1"/>
        <end position="23"/>
    </location>
</feature>
<dbReference type="PhylomeDB" id="D6X2X9"/>
<dbReference type="STRING" id="7070.D6X2X9"/>
<dbReference type="GO" id="GO:0005975">
    <property type="term" value="P:carbohydrate metabolic process"/>
    <property type="evidence" value="ECO:0007669"/>
    <property type="project" value="InterPro"/>
</dbReference>
<dbReference type="Proteomes" id="UP000007266">
    <property type="component" value="Linkage group 9"/>
</dbReference>
<comment type="similarity">
    <text evidence="1 6">Belongs to the glycosyl hydrolase 1 family.</text>
</comment>
<protein>
    <submittedName>
        <fullName evidence="8">Lactase-phlorizin hydrolase-like Protein</fullName>
    </submittedName>
</protein>
<evidence type="ECO:0000256" key="3">
    <source>
        <dbReference type="ARBA" id="ARBA00022801"/>
    </source>
</evidence>
<evidence type="ECO:0000256" key="2">
    <source>
        <dbReference type="ARBA" id="ARBA00011738"/>
    </source>
</evidence>
<dbReference type="HOGENOM" id="CLU_001859_1_3_1"/>
<keyword evidence="5" id="KW-0326">Glycosidase</keyword>
<dbReference type="FunFam" id="3.20.20.80:FF:000013">
    <property type="entry name" value="lactase-phlorizin hydrolase"/>
    <property type="match status" value="1"/>
</dbReference>
<reference evidence="8 9" key="2">
    <citation type="journal article" date="2010" name="Nucleic Acids Res.">
        <title>BeetleBase in 2010: revisions to provide comprehensive genomic information for Tribolium castaneum.</title>
        <authorList>
            <person name="Kim H.S."/>
            <person name="Murphy T."/>
            <person name="Xia J."/>
            <person name="Caragea D."/>
            <person name="Park Y."/>
            <person name="Beeman R.W."/>
            <person name="Lorenzen M.D."/>
            <person name="Butcher S."/>
            <person name="Manak J.R."/>
            <person name="Brown S.J."/>
        </authorList>
    </citation>
    <scope>GENOME REANNOTATION</scope>
    <source>
        <strain evidence="8 9">Georgia GA2</strain>
    </source>
</reference>
<dbReference type="PANTHER" id="PTHR10353">
    <property type="entry name" value="GLYCOSYL HYDROLASE"/>
    <property type="match status" value="1"/>
</dbReference>
<dbReference type="Gene3D" id="3.20.20.80">
    <property type="entry name" value="Glycosidases"/>
    <property type="match status" value="1"/>
</dbReference>
<keyword evidence="3 8" id="KW-0378">Hydrolase</keyword>
<dbReference type="EMBL" id="KQ971372">
    <property type="protein sequence ID" value="EFA10659.1"/>
    <property type="molecule type" value="Genomic_DNA"/>
</dbReference>
<keyword evidence="7" id="KW-0732">Signal</keyword>
<dbReference type="KEGG" id="tca:656716"/>
<evidence type="ECO:0000313" key="8">
    <source>
        <dbReference type="EMBL" id="EFA10659.1"/>
    </source>
</evidence>
<keyword evidence="4" id="KW-0325">Glycoprotein</keyword>
<dbReference type="OMA" id="HAQVYHF"/>
<organism evidence="8 9">
    <name type="scientific">Tribolium castaneum</name>
    <name type="common">Red flour beetle</name>
    <dbReference type="NCBI Taxonomy" id="7070"/>
    <lineage>
        <taxon>Eukaryota</taxon>
        <taxon>Metazoa</taxon>
        <taxon>Ecdysozoa</taxon>
        <taxon>Arthropoda</taxon>
        <taxon>Hexapoda</taxon>
        <taxon>Insecta</taxon>
        <taxon>Pterygota</taxon>
        <taxon>Neoptera</taxon>
        <taxon>Endopterygota</taxon>
        <taxon>Coleoptera</taxon>
        <taxon>Polyphaga</taxon>
        <taxon>Cucujiformia</taxon>
        <taxon>Tenebrionidae</taxon>
        <taxon>Tenebrionidae incertae sedis</taxon>
        <taxon>Tribolium</taxon>
    </lineage>
</organism>
<dbReference type="PANTHER" id="PTHR10353:SF36">
    <property type="entry name" value="LP05116P"/>
    <property type="match status" value="1"/>
</dbReference>
<gene>
    <name evidence="8" type="primary">AUGUSTUS-3.0.2_16296</name>
    <name evidence="8" type="ORF">TcasGA2_TC016296</name>
</gene>
<proteinExistence type="inferred from homology"/>
<evidence type="ECO:0000256" key="7">
    <source>
        <dbReference type="SAM" id="SignalP"/>
    </source>
</evidence>
<evidence type="ECO:0000256" key="6">
    <source>
        <dbReference type="RuleBase" id="RU003690"/>
    </source>
</evidence>
<dbReference type="InterPro" id="IPR001360">
    <property type="entry name" value="Glyco_hydro_1"/>
</dbReference>
<dbReference type="AlphaFoldDB" id="D6X2X9"/>
<reference evidence="8 9" key="1">
    <citation type="journal article" date="2008" name="Nature">
        <title>The genome of the model beetle and pest Tribolium castaneum.</title>
        <authorList>
            <consortium name="Tribolium Genome Sequencing Consortium"/>
            <person name="Richards S."/>
            <person name="Gibbs R.A."/>
            <person name="Weinstock G.M."/>
            <person name="Brown S.J."/>
            <person name="Denell R."/>
            <person name="Beeman R.W."/>
            <person name="Gibbs R."/>
            <person name="Beeman R.W."/>
            <person name="Brown S.J."/>
            <person name="Bucher G."/>
            <person name="Friedrich M."/>
            <person name="Grimmelikhuijzen C.J."/>
            <person name="Klingler M."/>
            <person name="Lorenzen M."/>
            <person name="Richards S."/>
            <person name="Roth S."/>
            <person name="Schroder R."/>
            <person name="Tautz D."/>
            <person name="Zdobnov E.M."/>
            <person name="Muzny D."/>
            <person name="Gibbs R.A."/>
            <person name="Weinstock G.M."/>
            <person name="Attaway T."/>
            <person name="Bell S."/>
            <person name="Buhay C.J."/>
            <person name="Chandrabose M.N."/>
            <person name="Chavez D."/>
            <person name="Clerk-Blankenburg K.P."/>
            <person name="Cree A."/>
            <person name="Dao M."/>
            <person name="Davis C."/>
            <person name="Chacko J."/>
            <person name="Dinh H."/>
            <person name="Dugan-Rocha S."/>
            <person name="Fowler G."/>
            <person name="Garner T.T."/>
            <person name="Garnes J."/>
            <person name="Gnirke A."/>
            <person name="Hawes A."/>
            <person name="Hernandez J."/>
            <person name="Hines S."/>
            <person name="Holder M."/>
            <person name="Hume J."/>
            <person name="Jhangiani S.N."/>
            <person name="Joshi V."/>
            <person name="Khan Z.M."/>
            <person name="Jackson L."/>
            <person name="Kovar C."/>
            <person name="Kowis A."/>
            <person name="Lee S."/>
            <person name="Lewis L.R."/>
            <person name="Margolis J."/>
            <person name="Morgan M."/>
            <person name="Nazareth L.V."/>
            <person name="Nguyen N."/>
            <person name="Okwuonu G."/>
            <person name="Parker D."/>
            <person name="Richards S."/>
            <person name="Ruiz S.J."/>
            <person name="Santibanez J."/>
            <person name="Savard J."/>
            <person name="Scherer S.E."/>
            <person name="Schneider B."/>
            <person name="Sodergren E."/>
            <person name="Tautz D."/>
            <person name="Vattahil S."/>
            <person name="Villasana D."/>
            <person name="White C.S."/>
            <person name="Wright R."/>
            <person name="Park Y."/>
            <person name="Beeman R.W."/>
            <person name="Lord J."/>
            <person name="Oppert B."/>
            <person name="Lorenzen M."/>
            <person name="Brown S."/>
            <person name="Wang L."/>
            <person name="Savard J."/>
            <person name="Tautz D."/>
            <person name="Richards S."/>
            <person name="Weinstock G."/>
            <person name="Gibbs R.A."/>
            <person name="Liu Y."/>
            <person name="Worley K."/>
            <person name="Weinstock G."/>
            <person name="Elsik C.G."/>
            <person name="Reese J.T."/>
            <person name="Elhaik E."/>
            <person name="Landan G."/>
            <person name="Graur D."/>
            <person name="Arensburger P."/>
            <person name="Atkinson P."/>
            <person name="Beeman R.W."/>
            <person name="Beidler J."/>
            <person name="Brown S.J."/>
            <person name="Demuth J.P."/>
            <person name="Drury D.W."/>
            <person name="Du Y.Z."/>
            <person name="Fujiwara H."/>
            <person name="Lorenzen M."/>
            <person name="Maselli V."/>
            <person name="Osanai M."/>
            <person name="Park Y."/>
            <person name="Robertson H.M."/>
            <person name="Tu Z."/>
            <person name="Wang J.J."/>
            <person name="Wang S."/>
            <person name="Richards S."/>
            <person name="Song H."/>
            <person name="Zhang L."/>
            <person name="Sodergren E."/>
            <person name="Werner D."/>
            <person name="Stanke M."/>
            <person name="Morgenstern B."/>
            <person name="Solovyev V."/>
            <person name="Kosarev P."/>
            <person name="Brown G."/>
            <person name="Chen H.C."/>
            <person name="Ermolaeva O."/>
            <person name="Hlavina W."/>
            <person name="Kapustin Y."/>
            <person name="Kiryutin B."/>
            <person name="Kitts P."/>
            <person name="Maglott D."/>
            <person name="Pruitt K."/>
            <person name="Sapojnikov V."/>
            <person name="Souvorov A."/>
            <person name="Mackey A.J."/>
            <person name="Waterhouse R.M."/>
            <person name="Wyder S."/>
            <person name="Zdobnov E.M."/>
            <person name="Zdobnov E.M."/>
            <person name="Wyder S."/>
            <person name="Kriventseva E.V."/>
            <person name="Kadowaki T."/>
            <person name="Bork P."/>
            <person name="Aranda M."/>
            <person name="Bao R."/>
            <person name="Beermann A."/>
            <person name="Berns N."/>
            <person name="Bolognesi R."/>
            <person name="Bonneton F."/>
            <person name="Bopp D."/>
            <person name="Brown S.J."/>
            <person name="Bucher G."/>
            <person name="Butts T."/>
            <person name="Chaumot A."/>
            <person name="Denell R.E."/>
            <person name="Ferrier D.E."/>
            <person name="Friedrich M."/>
            <person name="Gordon C.M."/>
            <person name="Jindra M."/>
            <person name="Klingler M."/>
            <person name="Lan Q."/>
            <person name="Lattorff H.M."/>
            <person name="Laudet V."/>
            <person name="von Levetsow C."/>
            <person name="Liu Z."/>
            <person name="Lutz R."/>
            <person name="Lynch J.A."/>
            <person name="da Fonseca R.N."/>
            <person name="Posnien N."/>
            <person name="Reuter R."/>
            <person name="Roth S."/>
            <person name="Savard J."/>
            <person name="Schinko J.B."/>
            <person name="Schmitt C."/>
            <person name="Schoppmeier M."/>
            <person name="Schroder R."/>
            <person name="Shippy T.D."/>
            <person name="Simonnet F."/>
            <person name="Marques-Souza H."/>
            <person name="Tautz D."/>
            <person name="Tomoyasu Y."/>
            <person name="Trauner J."/>
            <person name="Van der Zee M."/>
            <person name="Vervoort M."/>
            <person name="Wittkopp N."/>
            <person name="Wimmer E.A."/>
            <person name="Yang X."/>
            <person name="Jones A.K."/>
            <person name="Sattelle D.B."/>
            <person name="Ebert P.R."/>
            <person name="Nelson D."/>
            <person name="Scott J.G."/>
            <person name="Beeman R.W."/>
            <person name="Muthukrishnan S."/>
            <person name="Kramer K.J."/>
            <person name="Arakane Y."/>
            <person name="Beeman R.W."/>
            <person name="Zhu Q."/>
            <person name="Hogenkamp D."/>
            <person name="Dixit R."/>
            <person name="Oppert B."/>
            <person name="Jiang H."/>
            <person name="Zou Z."/>
            <person name="Marshall J."/>
            <person name="Elpidina E."/>
            <person name="Vinokurov K."/>
            <person name="Oppert C."/>
            <person name="Zou Z."/>
            <person name="Evans J."/>
            <person name="Lu Z."/>
            <person name="Zhao P."/>
            <person name="Sumathipala N."/>
            <person name="Altincicek B."/>
            <person name="Vilcinskas A."/>
            <person name="Williams M."/>
            <person name="Hultmark D."/>
            <person name="Hetru C."/>
            <person name="Jiang H."/>
            <person name="Grimmelikhuijzen C.J."/>
            <person name="Hauser F."/>
            <person name="Cazzamali G."/>
            <person name="Williamson M."/>
            <person name="Park Y."/>
            <person name="Li B."/>
            <person name="Tanaka Y."/>
            <person name="Predel R."/>
            <person name="Neupert S."/>
            <person name="Schachtner J."/>
            <person name="Verleyen P."/>
            <person name="Raible F."/>
            <person name="Bork P."/>
            <person name="Friedrich M."/>
            <person name="Walden K.K."/>
            <person name="Robertson H.M."/>
            <person name="Angeli S."/>
            <person name="Foret S."/>
            <person name="Bucher G."/>
            <person name="Schuetz S."/>
            <person name="Maleszka R."/>
            <person name="Wimmer E.A."/>
            <person name="Beeman R.W."/>
            <person name="Lorenzen M."/>
            <person name="Tomoyasu Y."/>
            <person name="Miller S.C."/>
            <person name="Grossmann D."/>
            <person name="Bucher G."/>
        </authorList>
    </citation>
    <scope>NUCLEOTIDE SEQUENCE [LARGE SCALE GENOMIC DNA]</scope>
    <source>
        <strain evidence="8 9">Georgia GA2</strain>
    </source>
</reference>
<name>D6X2X9_TRICA</name>
<dbReference type="FunCoup" id="D6X2X9">
    <property type="interactions" value="2"/>
</dbReference>
<dbReference type="Pfam" id="PF00232">
    <property type="entry name" value="Glyco_hydro_1"/>
    <property type="match status" value="1"/>
</dbReference>
<evidence type="ECO:0000313" key="9">
    <source>
        <dbReference type="Proteomes" id="UP000007266"/>
    </source>
</evidence>
<dbReference type="OrthoDB" id="65569at2759"/>